<dbReference type="InterPro" id="IPR028081">
    <property type="entry name" value="Leu-bd"/>
</dbReference>
<dbReference type="GO" id="GO:0004674">
    <property type="term" value="F:protein serine/threonine kinase activity"/>
    <property type="evidence" value="ECO:0007669"/>
    <property type="project" value="TreeGrafter"/>
</dbReference>
<keyword evidence="3" id="KW-0732">Signal</keyword>
<gene>
    <name evidence="9" type="ORF">PV367_21650</name>
</gene>
<dbReference type="SMART" id="SM00220">
    <property type="entry name" value="S_TKc"/>
    <property type="match status" value="1"/>
</dbReference>
<dbReference type="CDD" id="cd14014">
    <property type="entry name" value="STKc_PknB_like"/>
    <property type="match status" value="1"/>
</dbReference>
<dbReference type="GO" id="GO:0005524">
    <property type="term" value="F:ATP binding"/>
    <property type="evidence" value="ECO:0007669"/>
    <property type="project" value="UniProtKB-UniRule"/>
</dbReference>
<dbReference type="AlphaFoldDB" id="A0AAJ2PS76"/>
<dbReference type="InterPro" id="IPR028082">
    <property type="entry name" value="Peripla_BP_I"/>
</dbReference>
<dbReference type="InterPro" id="IPR011009">
    <property type="entry name" value="Kinase-like_dom_sf"/>
</dbReference>
<keyword evidence="2" id="KW-0808">Transferase</keyword>
<dbReference type="RefSeq" id="WP_319693431.1">
    <property type="nucleotide sequence ID" value="NZ_JARAWN010000136.1"/>
</dbReference>
<evidence type="ECO:0000256" key="7">
    <source>
        <dbReference type="PROSITE-ProRule" id="PRU10141"/>
    </source>
</evidence>
<dbReference type="PANTHER" id="PTHR43289">
    <property type="entry name" value="MITOGEN-ACTIVATED PROTEIN KINASE KINASE KINASE 20-RELATED"/>
    <property type="match status" value="1"/>
</dbReference>
<dbReference type="InterPro" id="IPR017441">
    <property type="entry name" value="Protein_kinase_ATP_BS"/>
</dbReference>
<feature type="binding site" evidence="7">
    <location>
        <position position="43"/>
    </location>
    <ligand>
        <name>ATP</name>
        <dbReference type="ChEBI" id="CHEBI:30616"/>
    </ligand>
</feature>
<evidence type="ECO:0000259" key="8">
    <source>
        <dbReference type="PROSITE" id="PS50011"/>
    </source>
</evidence>
<sequence length="715" mass="74661">MERLLPADPSRLGDNRLLGRLGAGGMGVVYLARTGTGDLAAVKVIQPEYAGQAEFRARFRREASSAGQVDSLWVVRVLGADTEAAAPWLATTFVPGPSLAEAVAACGPLPDRAVRVLGKVLARALAAVHEAGLVHRDVKPGNVLLALDGPRLIDFGIARPTAADETELTSDNMVVGTPGFLSPEQARAQQVGAASDVFSLGCVLAYAATGRLPFGTGTADALLYRTVHDVPELDGVADVELWALLGRCLAKQPEERPTAAELDAALVEDAPVGTVDWLPDPVVRMIAERSAEMLALPGIEPTEVPQVPQESPGHSRRRVLALGGGAALLLAGGGAALWAALRDDDPGTQSASSPWVIGLHADLTGPLRESGRAQERGARLAVERFNARKGRPFTLALRTEDDRGEPARAVRAARRLTGAADVLAVLGPTGYSSTQAALEVYDGAVMPLLSVSELSTSAAQSAIAGGDPRSYFRAASLSAYGALATVTALGAGGVGKLGLLGDRAGRVAGMESVIVTGLQARGRLELYLRVVPALASTSDLAPVTDDMLGRGVDGFYYIGTPERAAAVARTLAERNFTGPRYLDAASATGAFVSGAGRAAEGWQVVTSYIGPDAASVSAFATAYRKRYGSAPGPWAAEAYDVTRLLADRLTALAPKGGKRPTHDRLTRALAAARFTGVAATYAFDDQKRMKQQLLHQYRVQNGRFAYVGVLDVTGT</sequence>
<dbReference type="SUPFAM" id="SSF53822">
    <property type="entry name" value="Periplasmic binding protein-like I"/>
    <property type="match status" value="1"/>
</dbReference>
<evidence type="ECO:0000256" key="1">
    <source>
        <dbReference type="ARBA" id="ARBA00010062"/>
    </source>
</evidence>
<evidence type="ECO:0000313" key="9">
    <source>
        <dbReference type="EMBL" id="MDX3132338.1"/>
    </source>
</evidence>
<keyword evidence="6 7" id="KW-0067">ATP-binding</keyword>
<reference evidence="9" key="1">
    <citation type="journal article" date="2023" name="Microb. Genom.">
        <title>Mesoterricola silvestris gen. nov., sp. nov., Mesoterricola sediminis sp. nov., Geothrix oryzae sp. nov., Geothrix edaphica sp. nov., Geothrix rubra sp. nov., and Geothrix limicola sp. nov., six novel members of Acidobacteriota isolated from soils.</title>
        <authorList>
            <person name="Weisberg A.J."/>
            <person name="Pearce E."/>
            <person name="Kramer C.G."/>
            <person name="Chang J.H."/>
            <person name="Clarke C.R."/>
        </authorList>
    </citation>
    <scope>NUCLEOTIDE SEQUENCE</scope>
    <source>
        <strain evidence="9">ND06-05F</strain>
    </source>
</reference>
<keyword evidence="5 9" id="KW-0418">Kinase</keyword>
<dbReference type="InterPro" id="IPR000719">
    <property type="entry name" value="Prot_kinase_dom"/>
</dbReference>
<dbReference type="PANTHER" id="PTHR43289:SF34">
    <property type="entry name" value="SERINE_THREONINE-PROTEIN KINASE YBDM-RELATED"/>
    <property type="match status" value="1"/>
</dbReference>
<dbReference type="PROSITE" id="PS50011">
    <property type="entry name" value="PROTEIN_KINASE_DOM"/>
    <property type="match status" value="1"/>
</dbReference>
<proteinExistence type="inferred from homology"/>
<feature type="domain" description="Protein kinase" evidence="8">
    <location>
        <begin position="15"/>
        <end position="266"/>
    </location>
</feature>
<dbReference type="EMBL" id="JARAWN010000136">
    <property type="protein sequence ID" value="MDX3132338.1"/>
    <property type="molecule type" value="Genomic_DNA"/>
</dbReference>
<dbReference type="Gene3D" id="3.30.200.20">
    <property type="entry name" value="Phosphorylase Kinase, domain 1"/>
    <property type="match status" value="1"/>
</dbReference>
<evidence type="ECO:0000256" key="4">
    <source>
        <dbReference type="ARBA" id="ARBA00022741"/>
    </source>
</evidence>
<dbReference type="Gene3D" id="1.10.510.10">
    <property type="entry name" value="Transferase(Phosphotransferase) domain 1"/>
    <property type="match status" value="1"/>
</dbReference>
<dbReference type="PROSITE" id="PS00107">
    <property type="entry name" value="PROTEIN_KINASE_ATP"/>
    <property type="match status" value="1"/>
</dbReference>
<evidence type="ECO:0000256" key="3">
    <source>
        <dbReference type="ARBA" id="ARBA00022729"/>
    </source>
</evidence>
<dbReference type="SUPFAM" id="SSF56112">
    <property type="entry name" value="Protein kinase-like (PK-like)"/>
    <property type="match status" value="1"/>
</dbReference>
<evidence type="ECO:0000256" key="2">
    <source>
        <dbReference type="ARBA" id="ARBA00022679"/>
    </source>
</evidence>
<dbReference type="PROSITE" id="PS00108">
    <property type="entry name" value="PROTEIN_KINASE_ST"/>
    <property type="match status" value="1"/>
</dbReference>
<dbReference type="Pfam" id="PF13458">
    <property type="entry name" value="Peripla_BP_6"/>
    <property type="match status" value="1"/>
</dbReference>
<dbReference type="InterPro" id="IPR008271">
    <property type="entry name" value="Ser/Thr_kinase_AS"/>
</dbReference>
<accession>A0AAJ2PS76</accession>
<name>A0AAJ2PS76_9ACTN</name>
<comment type="caution">
    <text evidence="9">The sequence shown here is derived from an EMBL/GenBank/DDBJ whole genome shotgun (WGS) entry which is preliminary data.</text>
</comment>
<dbReference type="Gene3D" id="3.40.50.2300">
    <property type="match status" value="2"/>
</dbReference>
<dbReference type="Pfam" id="PF00069">
    <property type="entry name" value="Pkinase"/>
    <property type="match status" value="1"/>
</dbReference>
<comment type="similarity">
    <text evidence="1">Belongs to the leucine-binding protein family.</text>
</comment>
<dbReference type="Proteomes" id="UP001273589">
    <property type="component" value="Unassembled WGS sequence"/>
</dbReference>
<evidence type="ECO:0000313" key="10">
    <source>
        <dbReference type="Proteomes" id="UP001273589"/>
    </source>
</evidence>
<protein>
    <submittedName>
        <fullName evidence="9">Bifunctional serine/threonine-protein kinase/ABC transporter substrate-binding protein</fullName>
    </submittedName>
</protein>
<evidence type="ECO:0000256" key="5">
    <source>
        <dbReference type="ARBA" id="ARBA00022777"/>
    </source>
</evidence>
<evidence type="ECO:0000256" key="6">
    <source>
        <dbReference type="ARBA" id="ARBA00022840"/>
    </source>
</evidence>
<keyword evidence="4 7" id="KW-0547">Nucleotide-binding</keyword>
<organism evidence="9 10">
    <name type="scientific">Streptomyces europaeiscabiei</name>
    <dbReference type="NCBI Taxonomy" id="146819"/>
    <lineage>
        <taxon>Bacteria</taxon>
        <taxon>Bacillati</taxon>
        <taxon>Actinomycetota</taxon>
        <taxon>Actinomycetes</taxon>
        <taxon>Kitasatosporales</taxon>
        <taxon>Streptomycetaceae</taxon>
        <taxon>Streptomyces</taxon>
    </lineage>
</organism>